<reference evidence="10" key="1">
    <citation type="submission" date="2020-09" db="EMBL/GenBank/DDBJ databases">
        <title>Novel species in genus Aeromicrobium.</title>
        <authorList>
            <person name="Zhang G."/>
        </authorList>
    </citation>
    <scope>NUCLEOTIDE SEQUENCE</scope>
    <source>
        <strain evidence="11">Zg-629</strain>
        <strain evidence="12">zg-629</strain>
        <strain evidence="10">Zg-636</strain>
    </source>
</reference>
<name>A0A8I0EWD0_9ACTN</name>
<evidence type="ECO:0000256" key="3">
    <source>
        <dbReference type="ARBA" id="ARBA00022630"/>
    </source>
</evidence>
<keyword evidence="4 6" id="KW-0274">FAD</keyword>
<dbReference type="RefSeq" id="WP_187411731.1">
    <property type="nucleotide sequence ID" value="NZ_CP060587.1"/>
</dbReference>
<evidence type="ECO:0000256" key="6">
    <source>
        <dbReference type="RuleBase" id="RU362125"/>
    </source>
</evidence>
<dbReference type="Pfam" id="PF02771">
    <property type="entry name" value="Acyl-CoA_dh_N"/>
    <property type="match status" value="1"/>
</dbReference>
<dbReference type="GO" id="GO:0005886">
    <property type="term" value="C:plasma membrane"/>
    <property type="evidence" value="ECO:0007669"/>
    <property type="project" value="TreeGrafter"/>
</dbReference>
<evidence type="ECO:0000313" key="12">
    <source>
        <dbReference type="Proteomes" id="UP000515871"/>
    </source>
</evidence>
<feature type="domain" description="Acyl-CoA dehydrogenase/oxidase C-terminal" evidence="7">
    <location>
        <begin position="214"/>
        <end position="370"/>
    </location>
</feature>
<dbReference type="Proteomes" id="UP000620591">
    <property type="component" value="Unassembled WGS sequence"/>
</dbReference>
<dbReference type="Gene3D" id="1.20.140.10">
    <property type="entry name" value="Butyryl-CoA Dehydrogenase, subunit A, domain 3"/>
    <property type="match status" value="1"/>
</dbReference>
<dbReference type="GO" id="GO:0050660">
    <property type="term" value="F:flavin adenine dinucleotide binding"/>
    <property type="evidence" value="ECO:0007669"/>
    <property type="project" value="InterPro"/>
</dbReference>
<keyword evidence="12" id="KW-1185">Reference proteome</keyword>
<feature type="domain" description="Acyl-CoA oxidase/dehydrogenase middle" evidence="8">
    <location>
        <begin position="108"/>
        <end position="202"/>
    </location>
</feature>
<dbReference type="PANTHER" id="PTHR43292">
    <property type="entry name" value="ACYL-COA DEHYDROGENASE"/>
    <property type="match status" value="1"/>
</dbReference>
<dbReference type="FunFam" id="2.40.110.10:FF:000011">
    <property type="entry name" value="Acyl-CoA dehydrogenase FadE34"/>
    <property type="match status" value="1"/>
</dbReference>
<evidence type="ECO:0000259" key="7">
    <source>
        <dbReference type="Pfam" id="PF00441"/>
    </source>
</evidence>
<evidence type="ECO:0000256" key="2">
    <source>
        <dbReference type="ARBA" id="ARBA00009347"/>
    </source>
</evidence>
<dbReference type="GO" id="GO:0016627">
    <property type="term" value="F:oxidoreductase activity, acting on the CH-CH group of donors"/>
    <property type="evidence" value="ECO:0007669"/>
    <property type="project" value="InterPro"/>
</dbReference>
<accession>A0A8I0EWD0</accession>
<evidence type="ECO:0000259" key="8">
    <source>
        <dbReference type="Pfam" id="PF02770"/>
    </source>
</evidence>
<dbReference type="InterPro" id="IPR013786">
    <property type="entry name" value="AcylCoA_DH/ox_N"/>
</dbReference>
<comment type="similarity">
    <text evidence="2 6">Belongs to the acyl-CoA dehydrogenase family.</text>
</comment>
<comment type="cofactor">
    <cofactor evidence="1 6">
        <name>FAD</name>
        <dbReference type="ChEBI" id="CHEBI:57692"/>
    </cofactor>
</comment>
<evidence type="ECO:0000256" key="1">
    <source>
        <dbReference type="ARBA" id="ARBA00001974"/>
    </source>
</evidence>
<dbReference type="InterPro" id="IPR036250">
    <property type="entry name" value="AcylCo_DH-like_C"/>
</dbReference>
<dbReference type="InterPro" id="IPR009100">
    <property type="entry name" value="AcylCoA_DH/oxidase_NM_dom_sf"/>
</dbReference>
<evidence type="ECO:0000256" key="5">
    <source>
        <dbReference type="ARBA" id="ARBA00023002"/>
    </source>
</evidence>
<feature type="domain" description="Acyl-CoA dehydrogenase/oxidase N-terminal" evidence="9">
    <location>
        <begin position="5"/>
        <end position="102"/>
    </location>
</feature>
<dbReference type="InterPro" id="IPR052161">
    <property type="entry name" value="Mycobact_Acyl-CoA_DH"/>
</dbReference>
<keyword evidence="3 6" id="KW-0285">Flavoprotein</keyword>
<dbReference type="PANTHER" id="PTHR43292:SF4">
    <property type="entry name" value="ACYL-COA DEHYDROGENASE FADE34"/>
    <property type="match status" value="1"/>
</dbReference>
<dbReference type="Gene3D" id="2.40.110.10">
    <property type="entry name" value="Butyryl-CoA Dehydrogenase, subunit A, domain 2"/>
    <property type="match status" value="1"/>
</dbReference>
<protein>
    <submittedName>
        <fullName evidence="10">Acyl-CoA dehydrogenase family protein</fullName>
    </submittedName>
</protein>
<dbReference type="InterPro" id="IPR037069">
    <property type="entry name" value="AcylCoA_DH/ox_N_sf"/>
</dbReference>
<organism evidence="10 13">
    <name type="scientific">Aeromicrobium senzhongii</name>
    <dbReference type="NCBI Taxonomy" id="2663859"/>
    <lineage>
        <taxon>Bacteria</taxon>
        <taxon>Bacillati</taxon>
        <taxon>Actinomycetota</taxon>
        <taxon>Actinomycetes</taxon>
        <taxon>Propionibacteriales</taxon>
        <taxon>Nocardioidaceae</taxon>
        <taxon>Aeromicrobium</taxon>
    </lineage>
</organism>
<dbReference type="InterPro" id="IPR009075">
    <property type="entry name" value="AcylCo_DH/oxidase_C"/>
</dbReference>
<evidence type="ECO:0000313" key="13">
    <source>
        <dbReference type="Proteomes" id="UP000620591"/>
    </source>
</evidence>
<dbReference type="AlphaFoldDB" id="A0A8I0EWD0"/>
<keyword evidence="5 6" id="KW-0560">Oxidoreductase</keyword>
<dbReference type="SUPFAM" id="SSF56645">
    <property type="entry name" value="Acyl-CoA dehydrogenase NM domain-like"/>
    <property type="match status" value="1"/>
</dbReference>
<gene>
    <name evidence="11" type="ORF">H9L21_02650</name>
    <name evidence="10" type="ORF">IBG24_14170</name>
</gene>
<evidence type="ECO:0000256" key="4">
    <source>
        <dbReference type="ARBA" id="ARBA00022827"/>
    </source>
</evidence>
<dbReference type="EMBL" id="CP060587">
    <property type="protein sequence ID" value="QNL94876.1"/>
    <property type="molecule type" value="Genomic_DNA"/>
</dbReference>
<dbReference type="SUPFAM" id="SSF47203">
    <property type="entry name" value="Acyl-CoA dehydrogenase C-terminal domain-like"/>
    <property type="match status" value="1"/>
</dbReference>
<sequence length="389" mass="42143">MTDVRAEVAALLARFDLETVDPVEFLGARFDAGLAWVHFPVGRGGLGRPRDEQQVVEQLLAQAGAPAPDLGLNSIGLGMAAPTLIAFGTPEQQDRYLRPLFTCEEVWCQLFSEPGAGSDLAGVATRAVLDGDTWIVNGQKVWTSGAQNAQRAILVARTDPTVVKHAGLSYFVVDMSDPGVDVRPLRQITGEAEFNEVFLSDVRVPDTDRVGAVGAGWRVATTTLNNERVAIGSGADREAGQIGIVTERWRRDPSVRSAAEHDRLMSWWVETEVTRLAGERLRQQLAVGQPGPESSAMKLAFAKQAQQVSGFALELDPDAGLQYDDWTMVRTGSASFLGRGPGFRYLRAKGNSIEGGTSEIMRNVVSERVLGLPADHRPDKGVPFNEVPR</sequence>
<dbReference type="InterPro" id="IPR006091">
    <property type="entry name" value="Acyl-CoA_Oxase/DH_mid-dom"/>
</dbReference>
<dbReference type="Pfam" id="PF00441">
    <property type="entry name" value="Acyl-CoA_dh_1"/>
    <property type="match status" value="1"/>
</dbReference>
<evidence type="ECO:0000259" key="9">
    <source>
        <dbReference type="Pfam" id="PF02771"/>
    </source>
</evidence>
<evidence type="ECO:0000313" key="11">
    <source>
        <dbReference type="EMBL" id="QNL94876.1"/>
    </source>
</evidence>
<dbReference type="Pfam" id="PF02770">
    <property type="entry name" value="Acyl-CoA_dh_M"/>
    <property type="match status" value="1"/>
</dbReference>
<proteinExistence type="inferred from homology"/>
<evidence type="ECO:0000313" key="10">
    <source>
        <dbReference type="EMBL" id="MBC9227460.1"/>
    </source>
</evidence>
<dbReference type="Proteomes" id="UP000515871">
    <property type="component" value="Chromosome"/>
</dbReference>
<dbReference type="EMBL" id="JACTVM010000004">
    <property type="protein sequence ID" value="MBC9227460.1"/>
    <property type="molecule type" value="Genomic_DNA"/>
</dbReference>
<dbReference type="Gene3D" id="1.10.540.10">
    <property type="entry name" value="Acyl-CoA dehydrogenase/oxidase, N-terminal domain"/>
    <property type="match status" value="1"/>
</dbReference>
<dbReference type="InterPro" id="IPR046373">
    <property type="entry name" value="Acyl-CoA_Oxase/DH_mid-dom_sf"/>
</dbReference>